<gene>
    <name evidence="1" type="ORF">A9A59_0188</name>
</gene>
<dbReference type="InterPro" id="IPR010038">
    <property type="entry name" value="MoaD_arc-typ"/>
</dbReference>
<dbReference type="PANTHER" id="PTHR38031:SF1">
    <property type="entry name" value="SULFUR CARRIER PROTEIN CYSO"/>
    <property type="match status" value="1"/>
</dbReference>
<dbReference type="NCBIfam" id="TIGR01687">
    <property type="entry name" value="moaD_arch"/>
    <property type="match status" value="1"/>
</dbReference>
<dbReference type="AlphaFoldDB" id="A0A2A9HD99"/>
<proteinExistence type="predicted"/>
<dbReference type="Gene3D" id="3.10.20.30">
    <property type="match status" value="1"/>
</dbReference>
<reference evidence="1 2" key="1">
    <citation type="submission" date="2017-09" db="EMBL/GenBank/DDBJ databases">
        <title>Sequencing the genomes of two abundant thermophiles in Great Basin hot springs: Thermocrinis jamiesonii and novel Chloroflexi Thermoflexus hugenholtzii.</title>
        <authorList>
            <person name="Hedlund B."/>
        </authorList>
    </citation>
    <scope>NUCLEOTIDE SEQUENCE [LARGE SCALE GENOMIC DNA]</scope>
    <source>
        <strain evidence="1 2">G233</strain>
    </source>
</reference>
<dbReference type="InterPro" id="IPR016155">
    <property type="entry name" value="Mopterin_synth/thiamin_S_b"/>
</dbReference>
<organism evidence="1 2">
    <name type="scientific">Tepidiforma thermophila (strain KCTC 52669 / CGMCC 1.13589 / G233)</name>
    <dbReference type="NCBI Taxonomy" id="2761530"/>
    <lineage>
        <taxon>Bacteria</taxon>
        <taxon>Bacillati</taxon>
        <taxon>Chloroflexota</taxon>
        <taxon>Tepidiformia</taxon>
        <taxon>Tepidiformales</taxon>
        <taxon>Tepidiformaceae</taxon>
        <taxon>Tepidiforma</taxon>
    </lineage>
</organism>
<name>A0A2A9HD99_TEPT2</name>
<sequence length="98" mass="10480">MTSTATPTVSVRLTAVLQKLTGGQKTIEASGRTVAEVFDDIEARYPGFKAQVYGPDGKPHRFVNIYLNDEDIRYTGGIDTALKPGDVLDILPALAGGQ</sequence>
<comment type="caution">
    <text evidence="1">The sequence shown here is derived from an EMBL/GenBank/DDBJ whole genome shotgun (WGS) entry which is preliminary data.</text>
</comment>
<dbReference type="InterPro" id="IPR012675">
    <property type="entry name" value="Beta-grasp_dom_sf"/>
</dbReference>
<dbReference type="SUPFAM" id="SSF54285">
    <property type="entry name" value="MoaD/ThiS"/>
    <property type="match status" value="1"/>
</dbReference>
<dbReference type="PANTHER" id="PTHR38031">
    <property type="entry name" value="SULFUR CARRIER PROTEIN SLR0821-RELATED"/>
    <property type="match status" value="1"/>
</dbReference>
<protein>
    <submittedName>
        <fullName evidence="1">MoaD family protein</fullName>
    </submittedName>
</protein>
<evidence type="ECO:0000313" key="2">
    <source>
        <dbReference type="Proteomes" id="UP000223071"/>
    </source>
</evidence>
<accession>A0A2A9HD99</accession>
<dbReference type="InterPro" id="IPR003749">
    <property type="entry name" value="ThiS/MoaD-like"/>
</dbReference>
<dbReference type="RefSeq" id="WP_098502484.1">
    <property type="nucleotide sequence ID" value="NZ_PDJQ01000001.1"/>
</dbReference>
<dbReference type="Pfam" id="PF02597">
    <property type="entry name" value="ThiS"/>
    <property type="match status" value="1"/>
</dbReference>
<evidence type="ECO:0000313" key="1">
    <source>
        <dbReference type="EMBL" id="PFG72995.1"/>
    </source>
</evidence>
<keyword evidence="2" id="KW-1185">Reference proteome</keyword>
<dbReference type="Proteomes" id="UP000223071">
    <property type="component" value="Unassembled WGS sequence"/>
</dbReference>
<dbReference type="InterPro" id="IPR052045">
    <property type="entry name" value="Sulfur_Carrier/Prot_Modifier"/>
</dbReference>
<dbReference type="EMBL" id="PDJQ01000001">
    <property type="protein sequence ID" value="PFG72995.1"/>
    <property type="molecule type" value="Genomic_DNA"/>
</dbReference>